<dbReference type="EMBL" id="JZSH01000059">
    <property type="protein sequence ID" value="KJF78281.1"/>
    <property type="molecule type" value="Genomic_DNA"/>
</dbReference>
<proteinExistence type="predicted"/>
<evidence type="ECO:0000313" key="1">
    <source>
        <dbReference type="EMBL" id="KJF78281.1"/>
    </source>
</evidence>
<protein>
    <submittedName>
        <fullName evidence="1">Uncharacterized protein</fullName>
    </submittedName>
</protein>
<gene>
    <name evidence="1" type="ORF">UA45_07190</name>
</gene>
<name>A0A0D8LAZ3_MORMO</name>
<reference evidence="1 2" key="1">
    <citation type="submission" date="2015-02" db="EMBL/GenBank/DDBJ databases">
        <title>Whole genome shotgun sequencing of cultured foodborne pathogen.</title>
        <authorList>
            <person name="Timme R."/>
            <person name="Allard M.W."/>
            <person name="Strain E."/>
            <person name="Evans P.S."/>
            <person name="Brown E."/>
        </authorList>
    </citation>
    <scope>NUCLEOTIDE SEQUENCE [LARGE SCALE GENOMIC DNA]</scope>
    <source>
        <strain evidence="1 2">GCSL-TSO-24</strain>
    </source>
</reference>
<dbReference type="PATRIC" id="fig|582.24.peg.2208"/>
<accession>A0A0D8LAZ3</accession>
<dbReference type="Proteomes" id="UP000032582">
    <property type="component" value="Unassembled WGS sequence"/>
</dbReference>
<organism evidence="1 2">
    <name type="scientific">Morganella morganii</name>
    <name type="common">Proteus morganii</name>
    <dbReference type="NCBI Taxonomy" id="582"/>
    <lineage>
        <taxon>Bacteria</taxon>
        <taxon>Pseudomonadati</taxon>
        <taxon>Pseudomonadota</taxon>
        <taxon>Gammaproteobacteria</taxon>
        <taxon>Enterobacterales</taxon>
        <taxon>Morganellaceae</taxon>
        <taxon>Morganella</taxon>
    </lineage>
</organism>
<evidence type="ECO:0000313" key="2">
    <source>
        <dbReference type="Proteomes" id="UP000032582"/>
    </source>
</evidence>
<sequence length="60" mass="7474">MYLRKENRRSVKIVNFCQSAELKKILGFLSKRVFHLFQDKLNKNTYTFPYRYQEKNYFMV</sequence>
<dbReference type="AlphaFoldDB" id="A0A0D8LAZ3"/>
<comment type="caution">
    <text evidence="1">The sequence shown here is derived from an EMBL/GenBank/DDBJ whole genome shotgun (WGS) entry which is preliminary data.</text>
</comment>